<evidence type="ECO:0000256" key="1">
    <source>
        <dbReference type="ARBA" id="ARBA00001947"/>
    </source>
</evidence>
<reference evidence="11" key="1">
    <citation type="submission" date="2020-04" db="EMBL/GenBank/DDBJ databases">
        <title>Draft genome resource of the tomato pathogen Pseudocercospora fuligena.</title>
        <authorList>
            <person name="Zaccaron A."/>
        </authorList>
    </citation>
    <scope>NUCLEOTIDE SEQUENCE</scope>
    <source>
        <strain evidence="11">PF001</strain>
    </source>
</reference>
<dbReference type="Pfam" id="PF08969">
    <property type="entry name" value="USP8_dimer"/>
    <property type="match status" value="1"/>
</dbReference>
<comment type="similarity">
    <text evidence="2">Belongs to the peptidase M67C family.</text>
</comment>
<dbReference type="InterPro" id="IPR000555">
    <property type="entry name" value="JAMM/MPN+_dom"/>
</dbReference>
<dbReference type="AlphaFoldDB" id="A0A8H6RI26"/>
<dbReference type="FunFam" id="3.40.140.10:FF:000033">
    <property type="entry name" value="AMSH-like protease sst2"/>
    <property type="match status" value="1"/>
</dbReference>
<evidence type="ECO:0000256" key="8">
    <source>
        <dbReference type="ARBA" id="ARBA00023049"/>
    </source>
</evidence>
<dbReference type="OrthoDB" id="3640at2759"/>
<dbReference type="PANTHER" id="PTHR12947:SF13">
    <property type="entry name" value="FI19924P1"/>
    <property type="match status" value="1"/>
</dbReference>
<evidence type="ECO:0000256" key="9">
    <source>
        <dbReference type="SAM" id="MobiDB-lite"/>
    </source>
</evidence>
<sequence length="541" mass="61352">MALSRHHAALTRPRSVEEIVKEAQDFEFNTNRSLQQWLRASKMLLTEAAICEQEGSLAMAYLYLYRHAELVLSRLPQHPDYRDSRFKEELSQARKTLQRNLVKLEQWKPRINQEHDRYMKAMERKMAERQRVQNEFDQAARDRASYTSSRRSSAASTSAEDHMQALNANENREFAVNLAQREIRRRDASRQSTTQAGISPATIAERRKGLVAQDDSYFDDREDPNDGVREAARHLHRQSYNSPREAPREARRSRQSTYSAYHYPRVPQKESRMEWSAQPIRPAHSQSRQSHPPKIPAKESLYDYTASELDNTPPPRPPKQDTYSNPASATPSPPPGESHQPPSKYTFKPTAYTESGSPLRTVLLPPDLRQKFLNLAHPNTSQNLETCGILAATTISGALFITHLILPDQTATSDTCDTTESGDNALFDYCSSNNLLVCGWIHTHPSQSCFLSSRDLHTSSGYQVMLPEAIAIVCAPRYNPDWGIFRLTDPPGLPHVLECRKPGTFHLHEEGNLYTDALTTGRQGHVVEGPGLGFEVVDLRK</sequence>
<dbReference type="SMART" id="SM00232">
    <property type="entry name" value="JAB_MPN"/>
    <property type="match status" value="1"/>
</dbReference>
<dbReference type="SUPFAM" id="SSF102712">
    <property type="entry name" value="JAB1/MPN domain"/>
    <property type="match status" value="1"/>
</dbReference>
<dbReference type="PANTHER" id="PTHR12947">
    <property type="entry name" value="AMSH-LIKE PROTEASE"/>
    <property type="match status" value="1"/>
</dbReference>
<name>A0A8H6RI26_9PEZI</name>
<feature type="compositionally biased region" description="Low complexity" evidence="9">
    <location>
        <begin position="145"/>
        <end position="158"/>
    </location>
</feature>
<evidence type="ECO:0000256" key="7">
    <source>
        <dbReference type="ARBA" id="ARBA00022833"/>
    </source>
</evidence>
<evidence type="ECO:0000256" key="6">
    <source>
        <dbReference type="ARBA" id="ARBA00022801"/>
    </source>
</evidence>
<evidence type="ECO:0000259" key="10">
    <source>
        <dbReference type="PROSITE" id="PS50249"/>
    </source>
</evidence>
<dbReference type="Pfam" id="PF01398">
    <property type="entry name" value="JAB"/>
    <property type="match status" value="1"/>
</dbReference>
<dbReference type="Proteomes" id="UP000660729">
    <property type="component" value="Unassembled WGS sequence"/>
</dbReference>
<dbReference type="EMBL" id="JABCIY010000157">
    <property type="protein sequence ID" value="KAF7191478.1"/>
    <property type="molecule type" value="Genomic_DNA"/>
</dbReference>
<keyword evidence="7" id="KW-0862">Zinc</keyword>
<accession>A0A8H6RI26</accession>
<dbReference type="GO" id="GO:0140492">
    <property type="term" value="F:metal-dependent deubiquitinase activity"/>
    <property type="evidence" value="ECO:0007669"/>
    <property type="project" value="InterPro"/>
</dbReference>
<dbReference type="GO" id="GO:0016020">
    <property type="term" value="C:membrane"/>
    <property type="evidence" value="ECO:0007669"/>
    <property type="project" value="TreeGrafter"/>
</dbReference>
<feature type="region of interest" description="Disordered" evidence="9">
    <location>
        <begin position="234"/>
        <end position="351"/>
    </location>
</feature>
<evidence type="ECO:0000313" key="12">
    <source>
        <dbReference type="Proteomes" id="UP000660729"/>
    </source>
</evidence>
<comment type="cofactor">
    <cofactor evidence="1">
        <name>Zn(2+)</name>
        <dbReference type="ChEBI" id="CHEBI:29105"/>
    </cofactor>
</comment>
<feature type="domain" description="MPN" evidence="10">
    <location>
        <begin position="362"/>
        <end position="493"/>
    </location>
</feature>
<organism evidence="11 12">
    <name type="scientific">Pseudocercospora fuligena</name>
    <dbReference type="NCBI Taxonomy" id="685502"/>
    <lineage>
        <taxon>Eukaryota</taxon>
        <taxon>Fungi</taxon>
        <taxon>Dikarya</taxon>
        <taxon>Ascomycota</taxon>
        <taxon>Pezizomycotina</taxon>
        <taxon>Dothideomycetes</taxon>
        <taxon>Dothideomycetidae</taxon>
        <taxon>Mycosphaerellales</taxon>
        <taxon>Mycosphaerellaceae</taxon>
        <taxon>Pseudocercospora</taxon>
    </lineage>
</organism>
<keyword evidence="6" id="KW-0378">Hydrolase</keyword>
<dbReference type="InterPro" id="IPR044098">
    <property type="entry name" value="STAMBP/STALP-like_MPN"/>
</dbReference>
<protein>
    <submittedName>
        <fullName evidence="11">AMSH-like protease sst2</fullName>
    </submittedName>
</protein>
<dbReference type="GO" id="GO:0006508">
    <property type="term" value="P:proteolysis"/>
    <property type="evidence" value="ECO:0007669"/>
    <property type="project" value="UniProtKB-KW"/>
</dbReference>
<keyword evidence="12" id="KW-1185">Reference proteome</keyword>
<dbReference type="GO" id="GO:0070536">
    <property type="term" value="P:protein K63-linked deubiquitination"/>
    <property type="evidence" value="ECO:0007669"/>
    <property type="project" value="InterPro"/>
</dbReference>
<feature type="compositionally biased region" description="Basic and acidic residues" evidence="9">
    <location>
        <begin position="126"/>
        <end position="144"/>
    </location>
</feature>
<dbReference type="InterPro" id="IPR015063">
    <property type="entry name" value="USP8_dimer"/>
</dbReference>
<dbReference type="Gene3D" id="3.40.140.10">
    <property type="entry name" value="Cytidine Deaminase, domain 2"/>
    <property type="match status" value="1"/>
</dbReference>
<dbReference type="CDD" id="cd08066">
    <property type="entry name" value="MPN_AMSH_like"/>
    <property type="match status" value="1"/>
</dbReference>
<dbReference type="GO" id="GO:0046872">
    <property type="term" value="F:metal ion binding"/>
    <property type="evidence" value="ECO:0007669"/>
    <property type="project" value="UniProtKB-KW"/>
</dbReference>
<dbReference type="InterPro" id="IPR037518">
    <property type="entry name" value="MPN"/>
</dbReference>
<dbReference type="PROSITE" id="PS50249">
    <property type="entry name" value="MPN"/>
    <property type="match status" value="1"/>
</dbReference>
<evidence type="ECO:0000256" key="5">
    <source>
        <dbReference type="ARBA" id="ARBA00022786"/>
    </source>
</evidence>
<feature type="region of interest" description="Disordered" evidence="9">
    <location>
        <begin position="126"/>
        <end position="162"/>
    </location>
</feature>
<keyword evidence="3 11" id="KW-0645">Protease</keyword>
<comment type="caution">
    <text evidence="11">The sequence shown here is derived from an EMBL/GenBank/DDBJ whole genome shotgun (WGS) entry which is preliminary data.</text>
</comment>
<dbReference type="Gene3D" id="1.20.58.80">
    <property type="entry name" value="Phosphotransferase system, lactose/cellobiose-type IIA subunit"/>
    <property type="match status" value="1"/>
</dbReference>
<dbReference type="GO" id="GO:0005768">
    <property type="term" value="C:endosome"/>
    <property type="evidence" value="ECO:0007669"/>
    <property type="project" value="TreeGrafter"/>
</dbReference>
<evidence type="ECO:0000256" key="2">
    <source>
        <dbReference type="ARBA" id="ARBA00010981"/>
    </source>
</evidence>
<evidence type="ECO:0000256" key="4">
    <source>
        <dbReference type="ARBA" id="ARBA00022723"/>
    </source>
</evidence>
<keyword evidence="4" id="KW-0479">Metal-binding</keyword>
<feature type="region of interest" description="Disordered" evidence="9">
    <location>
        <begin position="184"/>
        <end position="207"/>
    </location>
</feature>
<keyword evidence="8" id="KW-0482">Metalloprotease</keyword>
<evidence type="ECO:0000313" key="11">
    <source>
        <dbReference type="EMBL" id="KAF7191478.1"/>
    </source>
</evidence>
<gene>
    <name evidence="11" type="ORF">HII31_06980</name>
</gene>
<evidence type="ECO:0000256" key="3">
    <source>
        <dbReference type="ARBA" id="ARBA00022670"/>
    </source>
</evidence>
<dbReference type="GO" id="GO:0061578">
    <property type="term" value="F:K63-linked deubiquitinase activity"/>
    <property type="evidence" value="ECO:0007669"/>
    <property type="project" value="InterPro"/>
</dbReference>
<proteinExistence type="inferred from homology"/>
<keyword evidence="5" id="KW-0833">Ubl conjugation pathway</keyword>